<keyword evidence="3" id="KW-1185">Reference proteome</keyword>
<dbReference type="EMBL" id="DUZY01000004">
    <property type="protein sequence ID" value="DAD35482.1"/>
    <property type="molecule type" value="Genomic_DNA"/>
</dbReference>
<name>A0A822YS50_NELNU</name>
<sequence length="101" mass="11527">MTENFTIASFLVIFFDGEHEIDLDNVNVLLSLEFKNFRSFLSQKIRIPPQQIAISLIRRKPSRSSPRNCHRISITDTGNQIRSKLTGTGNLPSDARILLEK</sequence>
<gene>
    <name evidence="2" type="ORF">HUJ06_006122</name>
</gene>
<dbReference type="InterPro" id="IPR055562">
    <property type="entry name" value="DUF7138"/>
</dbReference>
<evidence type="ECO:0000259" key="1">
    <source>
        <dbReference type="Pfam" id="PF23596"/>
    </source>
</evidence>
<evidence type="ECO:0000313" key="2">
    <source>
        <dbReference type="EMBL" id="DAD35482.1"/>
    </source>
</evidence>
<organism evidence="2 3">
    <name type="scientific">Nelumbo nucifera</name>
    <name type="common">Sacred lotus</name>
    <dbReference type="NCBI Taxonomy" id="4432"/>
    <lineage>
        <taxon>Eukaryota</taxon>
        <taxon>Viridiplantae</taxon>
        <taxon>Streptophyta</taxon>
        <taxon>Embryophyta</taxon>
        <taxon>Tracheophyta</taxon>
        <taxon>Spermatophyta</taxon>
        <taxon>Magnoliopsida</taxon>
        <taxon>Proteales</taxon>
        <taxon>Nelumbonaceae</taxon>
        <taxon>Nelumbo</taxon>
    </lineage>
</organism>
<comment type="caution">
    <text evidence="2">The sequence shown here is derived from an EMBL/GenBank/DDBJ whole genome shotgun (WGS) entry which is preliminary data.</text>
</comment>
<evidence type="ECO:0000313" key="3">
    <source>
        <dbReference type="Proteomes" id="UP000607653"/>
    </source>
</evidence>
<proteinExistence type="predicted"/>
<dbReference type="PANTHER" id="PTHR36351:SF1">
    <property type="entry name" value="EMBRYO SAC DEVELOPMENT ARREST 12"/>
    <property type="match status" value="1"/>
</dbReference>
<feature type="domain" description="DUF7138" evidence="1">
    <location>
        <begin position="8"/>
        <end position="78"/>
    </location>
</feature>
<dbReference type="Proteomes" id="UP000607653">
    <property type="component" value="Unassembled WGS sequence"/>
</dbReference>
<accession>A0A822YS50</accession>
<dbReference type="Pfam" id="PF23596">
    <property type="entry name" value="DUF7138"/>
    <property type="match status" value="1"/>
</dbReference>
<dbReference type="AlphaFoldDB" id="A0A822YS50"/>
<dbReference type="PANTHER" id="PTHR36351">
    <property type="entry name" value="EMBRYO SAC DEVELOPMENT ARREST 12"/>
    <property type="match status" value="1"/>
</dbReference>
<protein>
    <recommendedName>
        <fullName evidence="1">DUF7138 domain-containing protein</fullName>
    </recommendedName>
</protein>
<reference evidence="2 3" key="1">
    <citation type="journal article" date="2020" name="Mol. Biol. Evol.">
        <title>Distinct Expression and Methylation Patterns for Genes with Different Fates following a Single Whole-Genome Duplication in Flowering Plants.</title>
        <authorList>
            <person name="Shi T."/>
            <person name="Rahmani R.S."/>
            <person name="Gugger P.F."/>
            <person name="Wang M."/>
            <person name="Li H."/>
            <person name="Zhang Y."/>
            <person name="Li Z."/>
            <person name="Wang Q."/>
            <person name="Van de Peer Y."/>
            <person name="Marchal K."/>
            <person name="Chen J."/>
        </authorList>
    </citation>
    <scope>NUCLEOTIDE SEQUENCE [LARGE SCALE GENOMIC DNA]</scope>
    <source>
        <tissue evidence="2">Leaf</tissue>
    </source>
</reference>